<name>A0A2N8PH69_STRNR</name>
<dbReference type="InterPro" id="IPR023214">
    <property type="entry name" value="HAD_sf"/>
</dbReference>
<dbReference type="PRINTS" id="PR00413">
    <property type="entry name" value="HADHALOGNASE"/>
</dbReference>
<evidence type="ECO:0000313" key="1">
    <source>
        <dbReference type="EMBL" id="PNE40394.1"/>
    </source>
</evidence>
<dbReference type="EMBL" id="LJSN01000002">
    <property type="protein sequence ID" value="PNE40394.1"/>
    <property type="molecule type" value="Genomic_DNA"/>
</dbReference>
<dbReference type="RefSeq" id="WP_073444083.1">
    <property type="nucleotide sequence ID" value="NZ_LJSN01000002.1"/>
</dbReference>
<dbReference type="GO" id="GO:0016787">
    <property type="term" value="F:hydrolase activity"/>
    <property type="evidence" value="ECO:0007669"/>
    <property type="project" value="UniProtKB-KW"/>
</dbReference>
<keyword evidence="2" id="KW-1185">Reference proteome</keyword>
<dbReference type="Pfam" id="PF00702">
    <property type="entry name" value="Hydrolase"/>
    <property type="match status" value="1"/>
</dbReference>
<dbReference type="SFLD" id="SFLDG01129">
    <property type="entry name" value="C1.5:_HAD__Beta-PGM__Phosphata"/>
    <property type="match status" value="1"/>
</dbReference>
<comment type="caution">
    <text evidence="1">The sequence shown here is derived from an EMBL/GenBank/DDBJ whole genome shotgun (WGS) entry which is preliminary data.</text>
</comment>
<keyword evidence="1" id="KW-0378">Hydrolase</keyword>
<dbReference type="NCBIfam" id="TIGR01509">
    <property type="entry name" value="HAD-SF-IA-v3"/>
    <property type="match status" value="1"/>
</dbReference>
<gene>
    <name evidence="1" type="ORF">AOB60_05395</name>
</gene>
<organism evidence="1 2">
    <name type="scientific">Streptomyces noursei</name>
    <name type="common">Streptomyces albulus</name>
    <dbReference type="NCBI Taxonomy" id="1971"/>
    <lineage>
        <taxon>Bacteria</taxon>
        <taxon>Bacillati</taxon>
        <taxon>Actinomycetota</taxon>
        <taxon>Actinomycetes</taxon>
        <taxon>Kitasatosporales</taxon>
        <taxon>Streptomycetaceae</taxon>
        <taxon>Streptomyces</taxon>
    </lineage>
</organism>
<accession>A0A2N8PH69</accession>
<protein>
    <submittedName>
        <fullName evidence="1">HAD family hydrolase</fullName>
    </submittedName>
</protein>
<dbReference type="SFLD" id="SFLDS00003">
    <property type="entry name" value="Haloacid_Dehalogenase"/>
    <property type="match status" value="1"/>
</dbReference>
<dbReference type="InterPro" id="IPR036412">
    <property type="entry name" value="HAD-like_sf"/>
</dbReference>
<dbReference type="SUPFAM" id="SSF56784">
    <property type="entry name" value="HAD-like"/>
    <property type="match status" value="1"/>
</dbReference>
<dbReference type="Gene3D" id="3.40.50.1000">
    <property type="entry name" value="HAD superfamily/HAD-like"/>
    <property type="match status" value="1"/>
</dbReference>
<dbReference type="CDD" id="cd02603">
    <property type="entry name" value="HAD_sEH-N_like"/>
    <property type="match status" value="1"/>
</dbReference>
<dbReference type="PANTHER" id="PTHR43611">
    <property type="entry name" value="ALPHA-D-GLUCOSE 1-PHOSPHATE PHOSPHATASE"/>
    <property type="match status" value="1"/>
</dbReference>
<reference evidence="2" key="1">
    <citation type="submission" date="2015-09" db="EMBL/GenBank/DDBJ databases">
        <authorList>
            <person name="Graham D.E."/>
            <person name="Mahan K.M."/>
            <person name="Klingeman D.M."/>
            <person name="Fida T."/>
            <person name="Giannone R.J."/>
            <person name="Hettich R.L."/>
            <person name="Parry R.J."/>
            <person name="Spain J.C."/>
        </authorList>
    </citation>
    <scope>NUCLEOTIDE SEQUENCE [LARGE SCALE GENOMIC DNA]</scope>
    <source>
        <strain evidence="2">JCM 4701</strain>
    </source>
</reference>
<dbReference type="InterPro" id="IPR006439">
    <property type="entry name" value="HAD-SF_hydro_IA"/>
</dbReference>
<dbReference type="AlphaFoldDB" id="A0A2N8PH69"/>
<evidence type="ECO:0000313" key="2">
    <source>
        <dbReference type="Proteomes" id="UP000236047"/>
    </source>
</evidence>
<sequence>MVAGTVLFDLFGVLARQQAADGRQRLIRVAGVPAADFWDAYWALRPPYDRGEIDGPGYWRQLADRLGARFDERRIAALIAADVESWSAVDATMIALVEELARRGRRIGLLSNIPEELARHYENHHAWLDHFAVRAFSCRLGHAKPEPAAYHWCQRALAEPPHRILFVDDRRENVRAAEATGMRGHLFTTPDRLRAQLDRWDTAAG</sequence>
<proteinExistence type="predicted"/>
<dbReference type="PANTHER" id="PTHR43611:SF3">
    <property type="entry name" value="FLAVIN MONONUCLEOTIDE HYDROLASE 1, CHLOROPLATIC"/>
    <property type="match status" value="1"/>
</dbReference>
<dbReference type="Proteomes" id="UP000236047">
    <property type="component" value="Unassembled WGS sequence"/>
</dbReference>